<evidence type="ECO:0000256" key="4">
    <source>
        <dbReference type="ARBA" id="ARBA00022741"/>
    </source>
</evidence>
<dbReference type="InterPro" id="IPR003593">
    <property type="entry name" value="AAA+_ATPase"/>
</dbReference>
<comment type="caution">
    <text evidence="7">The sequence shown here is derived from an EMBL/GenBank/DDBJ whole genome shotgun (WGS) entry which is preliminary data.</text>
</comment>
<evidence type="ECO:0000313" key="8">
    <source>
        <dbReference type="Proteomes" id="UP000664417"/>
    </source>
</evidence>
<dbReference type="InterPro" id="IPR050763">
    <property type="entry name" value="ABC_transporter_ATP-binding"/>
</dbReference>
<dbReference type="SUPFAM" id="SSF52540">
    <property type="entry name" value="P-loop containing nucleoside triphosphate hydrolases"/>
    <property type="match status" value="1"/>
</dbReference>
<dbReference type="PROSITE" id="PS00211">
    <property type="entry name" value="ABC_TRANSPORTER_1"/>
    <property type="match status" value="1"/>
</dbReference>
<evidence type="ECO:0000259" key="6">
    <source>
        <dbReference type="PROSITE" id="PS50893"/>
    </source>
</evidence>
<evidence type="ECO:0000256" key="3">
    <source>
        <dbReference type="ARBA" id="ARBA00022458"/>
    </source>
</evidence>
<dbReference type="RefSeq" id="WP_207862825.1">
    <property type="nucleotide sequence ID" value="NZ_JAFREP010000044.1"/>
</dbReference>
<dbReference type="PANTHER" id="PTHR42711">
    <property type="entry name" value="ABC TRANSPORTER ATP-BINDING PROTEIN"/>
    <property type="match status" value="1"/>
</dbReference>
<name>A0A8J7QR32_9BACT</name>
<protein>
    <submittedName>
        <fullName evidence="7">ABC transporter ATP-binding protein</fullName>
    </submittedName>
</protein>
<accession>A0A8J7QR32</accession>
<dbReference type="InterPro" id="IPR017871">
    <property type="entry name" value="ABC_transporter-like_CS"/>
</dbReference>
<dbReference type="EMBL" id="JAFREP010000044">
    <property type="protein sequence ID" value="MBO1322853.1"/>
    <property type="molecule type" value="Genomic_DNA"/>
</dbReference>
<dbReference type="PANTHER" id="PTHR42711:SF5">
    <property type="entry name" value="ABC TRANSPORTER ATP-BINDING PROTEIN NATA"/>
    <property type="match status" value="1"/>
</dbReference>
<gene>
    <name evidence="7" type="ORF">J3U88_30590</name>
</gene>
<reference evidence="7" key="1">
    <citation type="submission" date="2021-03" db="EMBL/GenBank/DDBJ databases">
        <authorList>
            <person name="Wang G."/>
        </authorList>
    </citation>
    <scope>NUCLEOTIDE SEQUENCE</scope>
    <source>
        <strain evidence="7">KCTC 12899</strain>
    </source>
</reference>
<dbReference type="AlphaFoldDB" id="A0A8J7QR32"/>
<organism evidence="7 8">
    <name type="scientific">Acanthopleuribacter pedis</name>
    <dbReference type="NCBI Taxonomy" id="442870"/>
    <lineage>
        <taxon>Bacteria</taxon>
        <taxon>Pseudomonadati</taxon>
        <taxon>Acidobacteriota</taxon>
        <taxon>Holophagae</taxon>
        <taxon>Acanthopleuribacterales</taxon>
        <taxon>Acanthopleuribacteraceae</taxon>
        <taxon>Acanthopleuribacter</taxon>
    </lineage>
</organism>
<dbReference type="SMART" id="SM00382">
    <property type="entry name" value="AAA"/>
    <property type="match status" value="1"/>
</dbReference>
<keyword evidence="3" id="KW-0536">Nodulation</keyword>
<evidence type="ECO:0000313" key="7">
    <source>
        <dbReference type="EMBL" id="MBO1322853.1"/>
    </source>
</evidence>
<proteinExistence type="inferred from homology"/>
<keyword evidence="5 7" id="KW-0067">ATP-binding</keyword>
<dbReference type="Pfam" id="PF00005">
    <property type="entry name" value="ABC_tran"/>
    <property type="match status" value="1"/>
</dbReference>
<evidence type="ECO:0000256" key="2">
    <source>
        <dbReference type="ARBA" id="ARBA00022448"/>
    </source>
</evidence>
<feature type="domain" description="ABC transporter" evidence="6">
    <location>
        <begin position="3"/>
        <end position="233"/>
    </location>
</feature>
<dbReference type="GO" id="GO:0016887">
    <property type="term" value="F:ATP hydrolysis activity"/>
    <property type="evidence" value="ECO:0007669"/>
    <property type="project" value="InterPro"/>
</dbReference>
<dbReference type="GO" id="GO:0005524">
    <property type="term" value="F:ATP binding"/>
    <property type="evidence" value="ECO:0007669"/>
    <property type="project" value="UniProtKB-KW"/>
</dbReference>
<evidence type="ECO:0000256" key="1">
    <source>
        <dbReference type="ARBA" id="ARBA00005417"/>
    </source>
</evidence>
<keyword evidence="2" id="KW-0813">Transport</keyword>
<sequence>MSLTVTDLQKSYKEVQALGGLSFKLEPGSSIALLGPNGAGKSTAIKILTTLVRPDSGRIEWGGKDLLKDPPALRDLVGYVSQEIAMDKVLTAVEFMRFTAGLLHLKWRDHRERALALIDQLGLREAQDRRVGEYSGGMKRRLDLATALLHNPRVLILDEPTTGLDIEARELIWRLIEQFKRDGGAVILASHDFQEVQHLADHVLILEKGVVKQSDAPDQLKQALGRWIVRLSTHEFMDKAAVDAARAVFAEQPGYRVLEQETACLALACSSEADMGDIHRQVFAAATDAGLPVFSLNIQHPNLEDVYRFSLRGDA</sequence>
<dbReference type="InterPro" id="IPR027417">
    <property type="entry name" value="P-loop_NTPase"/>
</dbReference>
<dbReference type="InterPro" id="IPR003439">
    <property type="entry name" value="ABC_transporter-like_ATP-bd"/>
</dbReference>
<evidence type="ECO:0000256" key="5">
    <source>
        <dbReference type="ARBA" id="ARBA00022840"/>
    </source>
</evidence>
<keyword evidence="8" id="KW-1185">Reference proteome</keyword>
<comment type="similarity">
    <text evidence="1">Belongs to the ABC transporter superfamily.</text>
</comment>
<keyword evidence="4" id="KW-0547">Nucleotide-binding</keyword>
<dbReference type="Gene3D" id="3.40.50.300">
    <property type="entry name" value="P-loop containing nucleotide triphosphate hydrolases"/>
    <property type="match status" value="1"/>
</dbReference>
<dbReference type="PROSITE" id="PS50893">
    <property type="entry name" value="ABC_TRANSPORTER_2"/>
    <property type="match status" value="1"/>
</dbReference>
<dbReference type="Proteomes" id="UP000664417">
    <property type="component" value="Unassembled WGS sequence"/>
</dbReference>